<evidence type="ECO:0000313" key="1">
    <source>
        <dbReference type="EMBL" id="EFK97592.1"/>
    </source>
</evidence>
<name>D9PFS4_9ZZZZ</name>
<comment type="caution">
    <text evidence="1">The sequence shown here is derived from an EMBL/GenBank/DDBJ whole genome shotgun (WGS) entry which is preliminary data.</text>
</comment>
<protein>
    <submittedName>
        <fullName evidence="1">Uncharacterized protein</fullName>
    </submittedName>
</protein>
<sequence length="37" mass="3906">ALFGASAPTLDSGFDGLADFVQTHFEPGVLEALIRKD</sequence>
<proteinExistence type="predicted"/>
<organism evidence="1">
    <name type="scientific">sediment metagenome</name>
    <dbReference type="NCBI Taxonomy" id="749907"/>
    <lineage>
        <taxon>unclassified sequences</taxon>
        <taxon>metagenomes</taxon>
        <taxon>ecological metagenomes</taxon>
    </lineage>
</organism>
<reference evidence="1" key="1">
    <citation type="submission" date="2010-07" db="EMBL/GenBank/DDBJ databases">
        <authorList>
            <consortium name="CONSOLIDER consortium CSD2007-00005"/>
            <person name="Guazzaroni M.-E."/>
            <person name="Richter M."/>
            <person name="Garcia-Salamanca A."/>
            <person name="Yarza P."/>
            <person name="Ferrer M."/>
        </authorList>
    </citation>
    <scope>NUCLEOTIDE SEQUENCE</scope>
</reference>
<dbReference type="EMBL" id="ADZX01000116">
    <property type="protein sequence ID" value="EFK97592.1"/>
    <property type="molecule type" value="Genomic_DNA"/>
</dbReference>
<accession>D9PFS4</accession>
<gene>
    <name evidence="1" type="ORF">LDC_0367</name>
</gene>
<dbReference type="AlphaFoldDB" id="D9PFS4"/>
<reference evidence="1" key="2">
    <citation type="journal article" date="2011" name="Microb. Ecol.">
        <title>Taxonomic and Functional Metagenomic Profiling of the Microbial Community in the Anoxic Sediment of a Sub-saline Shallow Lake (Laguna de Carrizo, Central Spain).</title>
        <authorList>
            <person name="Ferrer M."/>
            <person name="Guazzaroni M.E."/>
            <person name="Richter M."/>
            <person name="Garcia-Salamanca A."/>
            <person name="Yarza P."/>
            <person name="Suarez-Suarez A."/>
            <person name="Solano J."/>
            <person name="Alcaide M."/>
            <person name="van Dillewijn P."/>
            <person name="Molina-Henares M.A."/>
            <person name="Lopez-Cortes N."/>
            <person name="Al-Ramahi Y."/>
            <person name="Guerrero C."/>
            <person name="Acosta A."/>
            <person name="de Eugenio L.I."/>
            <person name="Martinez V."/>
            <person name="Marques S."/>
            <person name="Rojo F."/>
            <person name="Santero E."/>
            <person name="Genilloud O."/>
            <person name="Perez-Perez J."/>
            <person name="Rossello-Mora R."/>
            <person name="Ramos J.L."/>
        </authorList>
    </citation>
    <scope>NUCLEOTIDE SEQUENCE</scope>
</reference>
<feature type="non-terminal residue" evidence="1">
    <location>
        <position position="1"/>
    </location>
</feature>